<dbReference type="SMART" id="SM01163">
    <property type="entry name" value="DUF1785"/>
    <property type="match status" value="1"/>
</dbReference>
<dbReference type="GO" id="GO:0003723">
    <property type="term" value="F:RNA binding"/>
    <property type="evidence" value="ECO:0007669"/>
    <property type="project" value="InterPro"/>
</dbReference>
<sequence length="847" mass="95492">MVLELTPFVLRPGVGQNGRPVRVRSNFFEMTTFPNHNLYHYDVSIDPANCPPAVYRKVWKAFEESQSRGVLRDIKTVYDGRKNIFSPKLIHLGPDDARVFQVELQEDNGAAIVRRAGGSFTIRIKKAGEINMEELRRFLLGETALSNNCLTAIMVLDVLIRHVPSLLYATVGRSFFTPQDRRPLPNGAEVWQGFYQSARPGVGSMMINVDVSATAFYESCRLPEMAAKILNRRSENDLRRGLQDRDVQKLERALKGLKVQVNHRTIQSKFKILRLTTSPADQTRFALEDGSEITVAQYFQQQYNLHLAFPGLPCVITRRRNQDNYFPMEVCELVPGQRFMKKLNEKQTAEMIKFTCQRPSVRASKIMDGFNLLQYKKNPYMEQFGVDVSPEMSVVDARVLDTPKISYSLTEPDSTFAPQGGAWNLRGKKVAVGATLSSWSVVNFSPGTVNMQHIQRFIRELCQTFIDTGLKAVNRTPPITHADPQGNIDRILKEAWLKAGNAAKSNPQLILCILPNTGVPLYAEIKRVSDTVIGISTQCIQSKHIGDAKKQYCANVCLKVNMKLGGLNMFLSAPQIPFISEQPTIVFGGDVTHPAPGDTNRPSVAAVTASMDNRASRYSSAIRVQSNRQELIVDLANMVKELLKAFYQQTGQKPARMLFYRDGVSEGQFKAVLDQEIKQIHAACASLAPNYRPTLTFVVVQKRHHARFFPMQATEADRTGNCQPGTVVDTKIVHPFEFDFYLQSHAGLQGTSRPTHYHVLYDENNFTPDSLQELTYRLCYIYGRATRAVSIVPPAYYADLVAARARFHRRGENWSETETASEAMDSEQQLLSFAPVKSELQKVMYYM</sequence>
<accession>A0A1X2HUJ0</accession>
<dbReference type="InterPro" id="IPR032472">
    <property type="entry name" value="ArgoL2"/>
</dbReference>
<dbReference type="InterPro" id="IPR032473">
    <property type="entry name" value="Argonaute_Mid_dom"/>
</dbReference>
<comment type="similarity">
    <text evidence="1">Belongs to the argonaute family.</text>
</comment>
<dbReference type="SMART" id="SM00950">
    <property type="entry name" value="Piwi"/>
    <property type="match status" value="1"/>
</dbReference>
<dbReference type="InterPro" id="IPR036085">
    <property type="entry name" value="PAZ_dom_sf"/>
</dbReference>
<dbReference type="CDD" id="cd02846">
    <property type="entry name" value="PAZ_argonaute_like"/>
    <property type="match status" value="1"/>
</dbReference>
<proteinExistence type="inferred from homology"/>
<evidence type="ECO:0000259" key="2">
    <source>
        <dbReference type="PROSITE" id="PS50821"/>
    </source>
</evidence>
<evidence type="ECO:0000313" key="5">
    <source>
        <dbReference type="Proteomes" id="UP000242180"/>
    </source>
</evidence>
<comment type="caution">
    <text evidence="4">The sequence shown here is derived from an EMBL/GenBank/DDBJ whole genome shotgun (WGS) entry which is preliminary data.</text>
</comment>
<dbReference type="Pfam" id="PF02171">
    <property type="entry name" value="Piwi"/>
    <property type="match status" value="1"/>
</dbReference>
<dbReference type="InterPro" id="IPR003100">
    <property type="entry name" value="PAZ_dom"/>
</dbReference>
<organism evidence="4 5">
    <name type="scientific">Syncephalastrum racemosum</name>
    <name type="common">Filamentous fungus</name>
    <dbReference type="NCBI Taxonomy" id="13706"/>
    <lineage>
        <taxon>Eukaryota</taxon>
        <taxon>Fungi</taxon>
        <taxon>Fungi incertae sedis</taxon>
        <taxon>Mucoromycota</taxon>
        <taxon>Mucoromycotina</taxon>
        <taxon>Mucoromycetes</taxon>
        <taxon>Mucorales</taxon>
        <taxon>Syncephalastraceae</taxon>
        <taxon>Syncephalastrum</taxon>
    </lineage>
</organism>
<dbReference type="InterPro" id="IPR014811">
    <property type="entry name" value="ArgoL1"/>
</dbReference>
<dbReference type="Pfam" id="PF08699">
    <property type="entry name" value="ArgoL1"/>
    <property type="match status" value="1"/>
</dbReference>
<evidence type="ECO:0000259" key="3">
    <source>
        <dbReference type="PROSITE" id="PS50822"/>
    </source>
</evidence>
<dbReference type="STRING" id="13706.A0A1X2HUJ0"/>
<dbReference type="Pfam" id="PF16486">
    <property type="entry name" value="ArgoN"/>
    <property type="match status" value="1"/>
</dbReference>
<dbReference type="Pfam" id="PF16488">
    <property type="entry name" value="ArgoL2"/>
    <property type="match status" value="1"/>
</dbReference>
<dbReference type="CDD" id="cd04657">
    <property type="entry name" value="Piwi_ago-like"/>
    <property type="match status" value="1"/>
</dbReference>
<dbReference type="FunCoup" id="A0A1X2HUJ0">
    <property type="interactions" value="269"/>
</dbReference>
<dbReference type="InterPro" id="IPR012337">
    <property type="entry name" value="RNaseH-like_sf"/>
</dbReference>
<dbReference type="OMA" id="ANATIIM"/>
<dbReference type="InterPro" id="IPR045246">
    <property type="entry name" value="Piwi_ago-like"/>
</dbReference>
<dbReference type="InterPro" id="IPR036397">
    <property type="entry name" value="RNaseH_sf"/>
</dbReference>
<dbReference type="SUPFAM" id="SSF101690">
    <property type="entry name" value="PAZ domain"/>
    <property type="match status" value="1"/>
</dbReference>
<protein>
    <submittedName>
        <fullName evidence="4">Piwi domain-domain-containing protein</fullName>
    </submittedName>
</protein>
<dbReference type="PROSITE" id="PS50821">
    <property type="entry name" value="PAZ"/>
    <property type="match status" value="1"/>
</dbReference>
<dbReference type="InParanoid" id="A0A1X2HUJ0"/>
<feature type="domain" description="PAZ" evidence="2">
    <location>
        <begin position="228"/>
        <end position="335"/>
    </location>
</feature>
<dbReference type="PROSITE" id="PS50822">
    <property type="entry name" value="PIWI"/>
    <property type="match status" value="1"/>
</dbReference>
<dbReference type="Gene3D" id="3.40.50.2300">
    <property type="match status" value="1"/>
</dbReference>
<dbReference type="Pfam" id="PF02170">
    <property type="entry name" value="PAZ"/>
    <property type="match status" value="1"/>
</dbReference>
<dbReference type="OrthoDB" id="10252740at2759"/>
<gene>
    <name evidence="4" type="ORF">BCR43DRAFT_466708</name>
</gene>
<reference evidence="4 5" key="1">
    <citation type="submission" date="2016-07" db="EMBL/GenBank/DDBJ databases">
        <title>Pervasive Adenine N6-methylation of Active Genes in Fungi.</title>
        <authorList>
            <consortium name="DOE Joint Genome Institute"/>
            <person name="Mondo S.J."/>
            <person name="Dannebaum R.O."/>
            <person name="Kuo R.C."/>
            <person name="Labutti K."/>
            <person name="Haridas S."/>
            <person name="Kuo A."/>
            <person name="Salamov A."/>
            <person name="Ahrendt S.R."/>
            <person name="Lipzen A."/>
            <person name="Sullivan W."/>
            <person name="Andreopoulos W.B."/>
            <person name="Clum A."/>
            <person name="Lindquist E."/>
            <person name="Daum C."/>
            <person name="Ramamoorthy G.K."/>
            <person name="Gryganskyi A."/>
            <person name="Culley D."/>
            <person name="Magnuson J.K."/>
            <person name="James T.Y."/>
            <person name="O'Malley M.A."/>
            <person name="Stajich J.E."/>
            <person name="Spatafora J.W."/>
            <person name="Visel A."/>
            <person name="Grigoriev I.V."/>
        </authorList>
    </citation>
    <scope>NUCLEOTIDE SEQUENCE [LARGE SCALE GENOMIC DNA]</scope>
    <source>
        <strain evidence="4 5">NRRL 2496</strain>
    </source>
</reference>
<dbReference type="InterPro" id="IPR032474">
    <property type="entry name" value="Argonaute_N"/>
</dbReference>
<dbReference type="Proteomes" id="UP000242180">
    <property type="component" value="Unassembled WGS sequence"/>
</dbReference>
<dbReference type="Gene3D" id="2.170.260.10">
    <property type="entry name" value="paz domain"/>
    <property type="match status" value="1"/>
</dbReference>
<dbReference type="SMART" id="SM00949">
    <property type="entry name" value="PAZ"/>
    <property type="match status" value="1"/>
</dbReference>
<feature type="domain" description="Piwi" evidence="3">
    <location>
        <begin position="509"/>
        <end position="810"/>
    </location>
</feature>
<dbReference type="Gene3D" id="3.30.420.10">
    <property type="entry name" value="Ribonuclease H-like superfamily/Ribonuclease H"/>
    <property type="match status" value="1"/>
</dbReference>
<evidence type="ECO:0000313" key="4">
    <source>
        <dbReference type="EMBL" id="ORZ03250.1"/>
    </source>
</evidence>
<dbReference type="InterPro" id="IPR003165">
    <property type="entry name" value="Piwi"/>
</dbReference>
<dbReference type="AlphaFoldDB" id="A0A1X2HUJ0"/>
<evidence type="ECO:0000256" key="1">
    <source>
        <dbReference type="RuleBase" id="RU361178"/>
    </source>
</evidence>
<dbReference type="SUPFAM" id="SSF53098">
    <property type="entry name" value="Ribonuclease H-like"/>
    <property type="match status" value="1"/>
</dbReference>
<keyword evidence="5" id="KW-1185">Reference proteome</keyword>
<dbReference type="Pfam" id="PF16487">
    <property type="entry name" value="ArgoMid"/>
    <property type="match status" value="1"/>
</dbReference>
<dbReference type="EMBL" id="MCGN01000001">
    <property type="protein sequence ID" value="ORZ03250.1"/>
    <property type="molecule type" value="Genomic_DNA"/>
</dbReference>
<name>A0A1X2HUJ0_SYNRA</name>
<dbReference type="PANTHER" id="PTHR22891">
    <property type="entry name" value="EUKARYOTIC TRANSLATION INITIATION FACTOR 2C"/>
    <property type="match status" value="1"/>
</dbReference>